<evidence type="ECO:0000256" key="1">
    <source>
        <dbReference type="SAM" id="MobiDB-lite"/>
    </source>
</evidence>
<reference evidence="2" key="2">
    <citation type="journal article" date="2021" name="Syst. Appl. Microbiol.">
        <title>Roseomonas hellenica sp. nov., isolated from roots of wild-growing Alkanna tinctoria.</title>
        <authorList>
            <person name="Rat A."/>
            <person name="Naranjo H.D."/>
            <person name="Lebbe L."/>
            <person name="Cnockaert M."/>
            <person name="Krigas N."/>
            <person name="Grigoriadou K."/>
            <person name="Maloupa E."/>
            <person name="Willems A."/>
        </authorList>
    </citation>
    <scope>NUCLEOTIDE SEQUENCE</scope>
    <source>
        <strain evidence="2">LMG 28251</strain>
    </source>
</reference>
<dbReference type="Proteomes" id="UP001196068">
    <property type="component" value="Unassembled WGS sequence"/>
</dbReference>
<keyword evidence="3" id="KW-1185">Reference proteome</keyword>
<sequence length="66" mass="6905">MRLPIAAALIVAAASLSGCYVDRRSADPQPVVIQREAAPVPAPGTTTYITPGQPSSTVVVEPARRY</sequence>
<reference evidence="2" key="1">
    <citation type="submission" date="2020-01" db="EMBL/GenBank/DDBJ databases">
        <authorList>
            <person name="Rat A."/>
        </authorList>
    </citation>
    <scope>NUCLEOTIDE SEQUENCE</scope>
    <source>
        <strain evidence="2">LMG 28251</strain>
    </source>
</reference>
<name>A0AAF1K382_9PROT</name>
<protein>
    <submittedName>
        <fullName evidence="2">Uncharacterized protein</fullName>
    </submittedName>
</protein>
<evidence type="ECO:0000313" key="2">
    <source>
        <dbReference type="EMBL" id="MBR0655581.1"/>
    </source>
</evidence>
<proteinExistence type="predicted"/>
<gene>
    <name evidence="2" type="ORF">GXW79_10860</name>
</gene>
<accession>A0AAF1K382</accession>
<dbReference type="PROSITE" id="PS51257">
    <property type="entry name" value="PROKAR_LIPOPROTEIN"/>
    <property type="match status" value="1"/>
</dbReference>
<comment type="caution">
    <text evidence="2">The sequence shown here is derived from an EMBL/GenBank/DDBJ whole genome shotgun (WGS) entry which is preliminary data.</text>
</comment>
<dbReference type="RefSeq" id="WP_211874421.1">
    <property type="nucleotide sequence ID" value="NZ_JAAEDH010000011.1"/>
</dbReference>
<evidence type="ECO:0000313" key="3">
    <source>
        <dbReference type="Proteomes" id="UP001196068"/>
    </source>
</evidence>
<organism evidence="2 3">
    <name type="scientific">Plastoroseomonas arctica</name>
    <dbReference type="NCBI Taxonomy" id="1509237"/>
    <lineage>
        <taxon>Bacteria</taxon>
        <taxon>Pseudomonadati</taxon>
        <taxon>Pseudomonadota</taxon>
        <taxon>Alphaproteobacteria</taxon>
        <taxon>Acetobacterales</taxon>
        <taxon>Acetobacteraceae</taxon>
        <taxon>Plastoroseomonas</taxon>
    </lineage>
</organism>
<feature type="region of interest" description="Disordered" evidence="1">
    <location>
        <begin position="43"/>
        <end position="66"/>
    </location>
</feature>
<feature type="compositionally biased region" description="Polar residues" evidence="1">
    <location>
        <begin position="44"/>
        <end position="58"/>
    </location>
</feature>
<dbReference type="AlphaFoldDB" id="A0AAF1K382"/>
<dbReference type="EMBL" id="JAAEDH010000011">
    <property type="protein sequence ID" value="MBR0655581.1"/>
    <property type="molecule type" value="Genomic_DNA"/>
</dbReference>